<evidence type="ECO:0000256" key="3">
    <source>
        <dbReference type="ARBA" id="ARBA00022630"/>
    </source>
</evidence>
<dbReference type="RefSeq" id="WP_284216743.1">
    <property type="nucleotide sequence ID" value="NZ_BSOT01000005.1"/>
</dbReference>
<comment type="cofactor">
    <cofactor evidence="1">
        <name>FMN</name>
        <dbReference type="ChEBI" id="CHEBI:58210"/>
    </cofactor>
</comment>
<keyword evidence="5" id="KW-0521">NADP</keyword>
<accession>A0AA37WK02</accession>
<evidence type="ECO:0000313" key="8">
    <source>
        <dbReference type="EMBL" id="GLR70445.1"/>
    </source>
</evidence>
<dbReference type="Proteomes" id="UP001156601">
    <property type="component" value="Unassembled WGS sequence"/>
</dbReference>
<dbReference type="CDD" id="cd02149">
    <property type="entry name" value="NfsB-like"/>
    <property type="match status" value="1"/>
</dbReference>
<evidence type="ECO:0000256" key="4">
    <source>
        <dbReference type="ARBA" id="ARBA00022643"/>
    </source>
</evidence>
<dbReference type="PANTHER" id="PTHR43673:SF2">
    <property type="entry name" value="NITROREDUCTASE"/>
    <property type="match status" value="1"/>
</dbReference>
<evidence type="ECO:0000256" key="1">
    <source>
        <dbReference type="ARBA" id="ARBA00001917"/>
    </source>
</evidence>
<protein>
    <submittedName>
        <fullName evidence="8">NAD(P)H-dependent oxidoreductase</fullName>
    </submittedName>
</protein>
<dbReference type="EMBL" id="BSOT01000005">
    <property type="protein sequence ID" value="GLR70445.1"/>
    <property type="molecule type" value="Genomic_DNA"/>
</dbReference>
<evidence type="ECO:0000259" key="7">
    <source>
        <dbReference type="Pfam" id="PF00881"/>
    </source>
</evidence>
<evidence type="ECO:0000256" key="2">
    <source>
        <dbReference type="ARBA" id="ARBA00007118"/>
    </source>
</evidence>
<comment type="similarity">
    <text evidence="2">Belongs to the nitroreductase family.</text>
</comment>
<dbReference type="PANTHER" id="PTHR43673">
    <property type="entry name" value="NAD(P)H NITROREDUCTASE YDGI-RELATED"/>
    <property type="match status" value="1"/>
</dbReference>
<keyword evidence="3" id="KW-0285">Flavoprotein</keyword>
<keyword evidence="6" id="KW-0560">Oxidoreductase</keyword>
<dbReference type="Gene3D" id="3.40.109.10">
    <property type="entry name" value="NADH Oxidase"/>
    <property type="match status" value="1"/>
</dbReference>
<evidence type="ECO:0000256" key="5">
    <source>
        <dbReference type="ARBA" id="ARBA00022857"/>
    </source>
</evidence>
<keyword evidence="4" id="KW-0288">FMN</keyword>
<evidence type="ECO:0000313" key="9">
    <source>
        <dbReference type="Proteomes" id="UP001156601"/>
    </source>
</evidence>
<name>A0AA37WK02_9ALTE</name>
<reference evidence="8" key="2">
    <citation type="submission" date="2023-01" db="EMBL/GenBank/DDBJ databases">
        <title>Draft genome sequence of Agaribacter marinus strain NBRC 110023.</title>
        <authorList>
            <person name="Sun Q."/>
            <person name="Mori K."/>
        </authorList>
    </citation>
    <scope>NUCLEOTIDE SEQUENCE</scope>
    <source>
        <strain evidence="8">NBRC 110023</strain>
    </source>
</reference>
<dbReference type="AlphaFoldDB" id="A0AA37WK02"/>
<dbReference type="InterPro" id="IPR029479">
    <property type="entry name" value="Nitroreductase"/>
</dbReference>
<proteinExistence type="inferred from homology"/>
<comment type="caution">
    <text evidence="8">The sequence shown here is derived from an EMBL/GenBank/DDBJ whole genome shotgun (WGS) entry which is preliminary data.</text>
</comment>
<gene>
    <name evidence="8" type="ORF">GCM10007852_13530</name>
</gene>
<dbReference type="GO" id="GO:0016491">
    <property type="term" value="F:oxidoreductase activity"/>
    <property type="evidence" value="ECO:0007669"/>
    <property type="project" value="UniProtKB-KW"/>
</dbReference>
<feature type="domain" description="Nitroreductase" evidence="7">
    <location>
        <begin position="9"/>
        <end position="183"/>
    </location>
</feature>
<dbReference type="SUPFAM" id="SSF55469">
    <property type="entry name" value="FMN-dependent nitroreductase-like"/>
    <property type="match status" value="1"/>
</dbReference>
<organism evidence="8 9">
    <name type="scientific">Agaribacter marinus</name>
    <dbReference type="NCBI Taxonomy" id="1431249"/>
    <lineage>
        <taxon>Bacteria</taxon>
        <taxon>Pseudomonadati</taxon>
        <taxon>Pseudomonadota</taxon>
        <taxon>Gammaproteobacteria</taxon>
        <taxon>Alteromonadales</taxon>
        <taxon>Alteromonadaceae</taxon>
        <taxon>Agaribacter</taxon>
    </lineage>
</organism>
<reference evidence="8" key="1">
    <citation type="journal article" date="2014" name="Int. J. Syst. Evol. Microbiol.">
        <title>Complete genome sequence of Corynebacterium casei LMG S-19264T (=DSM 44701T), isolated from a smear-ripened cheese.</title>
        <authorList>
            <consortium name="US DOE Joint Genome Institute (JGI-PGF)"/>
            <person name="Walter F."/>
            <person name="Albersmeier A."/>
            <person name="Kalinowski J."/>
            <person name="Ruckert C."/>
        </authorList>
    </citation>
    <scope>NUCLEOTIDE SEQUENCE</scope>
    <source>
        <strain evidence="8">NBRC 110023</strain>
    </source>
</reference>
<evidence type="ECO:0000256" key="6">
    <source>
        <dbReference type="ARBA" id="ARBA00023002"/>
    </source>
</evidence>
<dbReference type="InterPro" id="IPR000415">
    <property type="entry name" value="Nitroreductase-like"/>
</dbReference>
<dbReference type="InterPro" id="IPR033878">
    <property type="entry name" value="NfsB-like"/>
</dbReference>
<keyword evidence="9" id="KW-1185">Reference proteome</keyword>
<dbReference type="Pfam" id="PF00881">
    <property type="entry name" value="Nitroreductase"/>
    <property type="match status" value="1"/>
</dbReference>
<sequence length="208" mass="23515">MNLLKALNWRYAVNTFTQQTIEQPLLDELLEATRLSPSSFGLQPYRILVTRSEQLRRKLTPYSYGQEKVLHCSHLVIFAAQTDVSENTVDNYIQQVASAQNVTPTSLNDYADKIKQAINTMSRQQKQQWAHQQAYIALGNMLTSAAILNIDTCPIGGFDQRGFDDVLQLTSMGLTTTVICSIGVRHPEDKNSQRPKVRMNLQDLVTEL</sequence>